<dbReference type="EMBL" id="LSTO01000001">
    <property type="protein sequence ID" value="OWW18984.1"/>
    <property type="molecule type" value="Genomic_DNA"/>
</dbReference>
<dbReference type="OrthoDB" id="9801954at2"/>
<dbReference type="RefSeq" id="WP_088705907.1">
    <property type="nucleotide sequence ID" value="NZ_LSTO01000001.1"/>
</dbReference>
<evidence type="ECO:0000313" key="4">
    <source>
        <dbReference type="EMBL" id="OWW18984.1"/>
    </source>
</evidence>
<feature type="domain" description="Glycosyltransferase 2-like" evidence="2">
    <location>
        <begin position="10"/>
        <end position="150"/>
    </location>
</feature>
<dbReference type="Pfam" id="PF00535">
    <property type="entry name" value="Glycos_transf_2"/>
    <property type="match status" value="1"/>
</dbReference>
<dbReference type="InterPro" id="IPR050834">
    <property type="entry name" value="Glycosyltransf_2"/>
</dbReference>
<evidence type="ECO:0000313" key="5">
    <source>
        <dbReference type="Proteomes" id="UP000197535"/>
    </source>
</evidence>
<protein>
    <recommendedName>
        <fullName evidence="6">Glycosyl transferase</fullName>
    </recommendedName>
</protein>
<evidence type="ECO:0008006" key="6">
    <source>
        <dbReference type="Google" id="ProtNLM"/>
    </source>
</evidence>
<reference evidence="4 5" key="1">
    <citation type="submission" date="2016-02" db="EMBL/GenBank/DDBJ databases">
        <authorList>
            <person name="Wen L."/>
            <person name="He K."/>
            <person name="Yang H."/>
        </authorList>
    </citation>
    <scope>NUCLEOTIDE SEQUENCE [LARGE SCALE GENOMIC DNA]</scope>
    <source>
        <strain evidence="4 5">TSA40</strain>
    </source>
</reference>
<dbReference type="InterPro" id="IPR001173">
    <property type="entry name" value="Glyco_trans_2-like"/>
</dbReference>
<dbReference type="AlphaFoldDB" id="A0A254T8L8"/>
<gene>
    <name evidence="4" type="ORF">AYR66_05270</name>
</gene>
<dbReference type="InterPro" id="IPR029044">
    <property type="entry name" value="Nucleotide-diphossugar_trans"/>
</dbReference>
<sequence length="290" mass="32597">MQGYQHMLISVIVTTYNRPDALAAVVRALLDQTDPNFEVIIADDGSGQPTRDALAAFRNAPRTSGMKRLVHAWQPDDGFRASAARNLGVHASKGEYLVFLDGDCVPRPDFIARHRLLAEQGFMVSGSRVLMSEPFTKDVLAANAPIHKQGLAYWLRQRLAGNTNKVVPLLYFPNTGMRHYRAVKWNRIKSCNLAIWRKDYEAVDGFDESFVGWGHEDADVVLRLARLGIRRKGGAFSTEVFHLWHRENTRATESQNRKRVEDRMKTGVTRADTGLSAHPKAEDRVDVICG</sequence>
<dbReference type="Gene3D" id="3.90.550.10">
    <property type="entry name" value="Spore Coat Polysaccharide Biosynthesis Protein SpsA, Chain A"/>
    <property type="match status" value="1"/>
</dbReference>
<dbReference type="Pfam" id="PF02709">
    <property type="entry name" value="Glyco_transf_7C"/>
    <property type="match status" value="1"/>
</dbReference>
<dbReference type="InterPro" id="IPR027791">
    <property type="entry name" value="Galactosyl_T_C"/>
</dbReference>
<dbReference type="GO" id="GO:0016740">
    <property type="term" value="F:transferase activity"/>
    <property type="evidence" value="ECO:0007669"/>
    <property type="project" value="UniProtKB-KW"/>
</dbReference>
<evidence type="ECO:0000256" key="1">
    <source>
        <dbReference type="ARBA" id="ARBA00022679"/>
    </source>
</evidence>
<name>A0A254T8L8_9BURK</name>
<organism evidence="4 5">
    <name type="scientific">Noviherbaspirillum denitrificans</name>
    <dbReference type="NCBI Taxonomy" id="1968433"/>
    <lineage>
        <taxon>Bacteria</taxon>
        <taxon>Pseudomonadati</taxon>
        <taxon>Pseudomonadota</taxon>
        <taxon>Betaproteobacteria</taxon>
        <taxon>Burkholderiales</taxon>
        <taxon>Oxalobacteraceae</taxon>
        <taxon>Noviherbaspirillum</taxon>
    </lineage>
</organism>
<evidence type="ECO:0000259" key="3">
    <source>
        <dbReference type="Pfam" id="PF02709"/>
    </source>
</evidence>
<dbReference type="PANTHER" id="PTHR43685:SF2">
    <property type="entry name" value="GLYCOSYLTRANSFERASE 2-LIKE DOMAIN-CONTAINING PROTEIN"/>
    <property type="match status" value="1"/>
</dbReference>
<dbReference type="PANTHER" id="PTHR43685">
    <property type="entry name" value="GLYCOSYLTRANSFERASE"/>
    <property type="match status" value="1"/>
</dbReference>
<evidence type="ECO:0000259" key="2">
    <source>
        <dbReference type="Pfam" id="PF00535"/>
    </source>
</evidence>
<accession>A0A254T8L8</accession>
<proteinExistence type="predicted"/>
<comment type="caution">
    <text evidence="4">The sequence shown here is derived from an EMBL/GenBank/DDBJ whole genome shotgun (WGS) entry which is preliminary data.</text>
</comment>
<dbReference type="Proteomes" id="UP000197535">
    <property type="component" value="Unassembled WGS sequence"/>
</dbReference>
<keyword evidence="5" id="KW-1185">Reference proteome</keyword>
<dbReference type="SUPFAM" id="SSF53448">
    <property type="entry name" value="Nucleotide-diphospho-sugar transferases"/>
    <property type="match status" value="1"/>
</dbReference>
<feature type="domain" description="Galactosyltransferase C-terminal" evidence="3">
    <location>
        <begin position="184"/>
        <end position="231"/>
    </location>
</feature>
<keyword evidence="1" id="KW-0808">Transferase</keyword>
<dbReference type="CDD" id="cd06420">
    <property type="entry name" value="GT2_Chondriotin_Pol_N"/>
    <property type="match status" value="1"/>
</dbReference>